<gene>
    <name evidence="2" type="ORF">SVTN_30450</name>
</gene>
<proteinExistence type="predicted"/>
<evidence type="ECO:0000313" key="3">
    <source>
        <dbReference type="Proteomes" id="UP000031774"/>
    </source>
</evidence>
<keyword evidence="1" id="KW-0812">Transmembrane</keyword>
<name>A0A0B5II48_9ACTN</name>
<accession>A0A0B5II48</accession>
<sequence>MRSLPYDIDFRARARRTRAWGLGLLAVAVLLWIWLAALLFTPYQSGEYGRECTSRFTSEYLHDNDSRCVEERDWPELLAVLGASVPVAVIGAVLYTSGSVSHRMAEHLAEVTRLNEASA</sequence>
<protein>
    <submittedName>
        <fullName evidence="2">Uncharacterized protein</fullName>
    </submittedName>
</protein>
<dbReference type="HOGENOM" id="CLU_164823_0_0_11"/>
<dbReference type="AlphaFoldDB" id="A0A0B5II48"/>
<keyword evidence="1" id="KW-1133">Transmembrane helix</keyword>
<dbReference type="EMBL" id="CP010407">
    <property type="protein sequence ID" value="AJF68039.1"/>
    <property type="molecule type" value="Genomic_DNA"/>
</dbReference>
<keyword evidence="1" id="KW-0472">Membrane</keyword>
<keyword evidence="3" id="KW-1185">Reference proteome</keyword>
<dbReference type="STRING" id="362257.SVTN_30450"/>
<dbReference type="RefSeq" id="WP_041131968.1">
    <property type="nucleotide sequence ID" value="NZ_CP010407.1"/>
</dbReference>
<dbReference type="Proteomes" id="UP000031774">
    <property type="component" value="Chromosome"/>
</dbReference>
<feature type="transmembrane region" description="Helical" evidence="1">
    <location>
        <begin position="20"/>
        <end position="40"/>
    </location>
</feature>
<organism evidence="2 3">
    <name type="scientific">Streptomyces vietnamensis</name>
    <dbReference type="NCBI Taxonomy" id="362257"/>
    <lineage>
        <taxon>Bacteria</taxon>
        <taxon>Bacillati</taxon>
        <taxon>Actinomycetota</taxon>
        <taxon>Actinomycetes</taxon>
        <taxon>Kitasatosporales</taxon>
        <taxon>Streptomycetaceae</taxon>
        <taxon>Streptomyces</taxon>
    </lineage>
</organism>
<dbReference type="KEGG" id="svt:SVTN_30450"/>
<feature type="transmembrane region" description="Helical" evidence="1">
    <location>
        <begin position="77"/>
        <end position="95"/>
    </location>
</feature>
<evidence type="ECO:0000313" key="2">
    <source>
        <dbReference type="EMBL" id="AJF68039.1"/>
    </source>
</evidence>
<reference evidence="2 3" key="1">
    <citation type="submission" date="2014-12" db="EMBL/GenBank/DDBJ databases">
        <title>Complete genome sequence of Streptomyces vietnamensis strain GIMV4.0001, a genetic manipulable producer of the benzoisochromanequinone antibiotic granaticin.</title>
        <authorList>
            <person name="Deng M.R."/>
            <person name="Guo J."/>
            <person name="Ma L.Y."/>
            <person name="Feng G.D."/>
            <person name="Mo C.Y."/>
            <person name="Zhu H.H."/>
        </authorList>
    </citation>
    <scope>NUCLEOTIDE SEQUENCE [LARGE SCALE GENOMIC DNA]</scope>
    <source>
        <strain evidence="3">GIMV4.0001</strain>
    </source>
</reference>
<evidence type="ECO:0000256" key="1">
    <source>
        <dbReference type="SAM" id="Phobius"/>
    </source>
</evidence>